<evidence type="ECO:0000259" key="1">
    <source>
        <dbReference type="PROSITE" id="PS50097"/>
    </source>
</evidence>
<evidence type="ECO:0000313" key="2">
    <source>
        <dbReference type="EMBL" id="CAE6432867.1"/>
    </source>
</evidence>
<name>A0A8H3AQ61_9AGAM</name>
<dbReference type="InterPro" id="IPR000210">
    <property type="entry name" value="BTB/POZ_dom"/>
</dbReference>
<dbReference type="InterPro" id="IPR011333">
    <property type="entry name" value="SKP1/BTB/POZ_sf"/>
</dbReference>
<dbReference type="EMBL" id="CAJMWZ010001179">
    <property type="protein sequence ID" value="CAE6432867.1"/>
    <property type="molecule type" value="Genomic_DNA"/>
</dbReference>
<evidence type="ECO:0000313" key="3">
    <source>
        <dbReference type="Proteomes" id="UP000663850"/>
    </source>
</evidence>
<proteinExistence type="predicted"/>
<feature type="domain" description="BTB" evidence="1">
    <location>
        <begin position="29"/>
        <end position="102"/>
    </location>
</feature>
<reference evidence="2" key="1">
    <citation type="submission" date="2021-01" db="EMBL/GenBank/DDBJ databases">
        <authorList>
            <person name="Kaushik A."/>
        </authorList>
    </citation>
    <scope>NUCLEOTIDE SEQUENCE</scope>
    <source>
        <strain evidence="2">Type strain: AG8-Rh-89/</strain>
    </source>
</reference>
<comment type="caution">
    <text evidence="2">The sequence shown here is derived from an EMBL/GenBank/DDBJ whole genome shotgun (WGS) entry which is preliminary data.</text>
</comment>
<dbReference type="AlphaFoldDB" id="A0A8H3AQ61"/>
<gene>
    <name evidence="2" type="ORF">RDB_LOCUS21193</name>
</gene>
<organism evidence="2 3">
    <name type="scientific">Rhizoctonia solani</name>
    <dbReference type="NCBI Taxonomy" id="456999"/>
    <lineage>
        <taxon>Eukaryota</taxon>
        <taxon>Fungi</taxon>
        <taxon>Dikarya</taxon>
        <taxon>Basidiomycota</taxon>
        <taxon>Agaricomycotina</taxon>
        <taxon>Agaricomycetes</taxon>
        <taxon>Cantharellales</taxon>
        <taxon>Ceratobasidiaceae</taxon>
        <taxon>Rhizoctonia</taxon>
    </lineage>
</organism>
<dbReference type="Proteomes" id="UP000663850">
    <property type="component" value="Unassembled WGS sequence"/>
</dbReference>
<dbReference type="PROSITE" id="PS50097">
    <property type="entry name" value="BTB"/>
    <property type="match status" value="1"/>
</dbReference>
<accession>A0A8H3AQ61</accession>
<dbReference type="SUPFAM" id="SSF54695">
    <property type="entry name" value="POZ domain"/>
    <property type="match status" value="1"/>
</dbReference>
<dbReference type="CDD" id="cd18186">
    <property type="entry name" value="BTB_POZ_ZBTB_KLHL-like"/>
    <property type="match status" value="1"/>
</dbReference>
<protein>
    <recommendedName>
        <fullName evidence="1">BTB domain-containing protein</fullName>
    </recommendedName>
</protein>
<dbReference type="Gene3D" id="3.30.710.10">
    <property type="entry name" value="Potassium Channel Kv1.1, Chain A"/>
    <property type="match status" value="1"/>
</dbReference>
<dbReference type="Pfam" id="PF00651">
    <property type="entry name" value="BTB"/>
    <property type="match status" value="1"/>
</dbReference>
<sequence length="186" mass="21223">MYGHPAGELPNADPPEEVVRHPDFFFDNTLVAIQVENTLFNVHKYQLMKSEVFSDMFKMPRTEGDAEEGSSPQRPIVMKGIPASDFADLLKVLYASLFSSNQPVPDAALLIPAFRLANILNFSELRDYLLPLAEKDLSDVEKIEFAREFDIKDWLAPAHMRLCLREKPLTTVEAKKLQCLYKHGHY</sequence>